<proteinExistence type="predicted"/>
<protein>
    <submittedName>
        <fullName evidence="2">Uncharacterized protein</fullName>
    </submittedName>
</protein>
<dbReference type="RefSeq" id="WP_058264743.1">
    <property type="nucleotide sequence ID" value="NZ_FMYN01000001.1"/>
</dbReference>
<evidence type="ECO:0000256" key="1">
    <source>
        <dbReference type="SAM" id="SignalP"/>
    </source>
</evidence>
<feature type="signal peptide" evidence="1">
    <location>
        <begin position="1"/>
        <end position="29"/>
    </location>
</feature>
<gene>
    <name evidence="2" type="ORF">AS033_03210</name>
</gene>
<organism evidence="2 3">
    <name type="scientific">Exiguobacterium indicum</name>
    <dbReference type="NCBI Taxonomy" id="296995"/>
    <lineage>
        <taxon>Bacteria</taxon>
        <taxon>Bacillati</taxon>
        <taxon>Bacillota</taxon>
        <taxon>Bacilli</taxon>
        <taxon>Bacillales</taxon>
        <taxon>Bacillales Family XII. Incertae Sedis</taxon>
        <taxon>Exiguobacterium</taxon>
    </lineage>
</organism>
<accession>A0A0V8GJF8</accession>
<sequence length="1224" mass="138116">MKNIRFKIMFALCCILIFPFLINEPHFQATENLTKLQVLELTDSWTEKNMYEIPNTVPTNLGVLNNAEVTRMTIKEFNASRFRLEGRFDIIVIGKSGFTTDKYSTKKLSVVTSTDTSIRKIAHNTSKIENDLTILKYKKLNELLDNGTPIILHSDTESNAGNIRKLYDDKRTTKVNDMTKATDFINSFKSTRPRLVSVDVSQETTKLNKVSFSMFAKKNVPITFKISTDLSKVPPTMKSTVQFKLYIDFNSDDRFSEDEWVPTSINPNNELVWEPLGYSYTGPRNWMVEVIAGENQKDYLSGSFLYVDKEVQAEILQITGGDESRITNSSFMNNNQLLSRPGFYKFNVKEMTGSKFDDYSSDLTNINYKDYNPNSVSTLNERYDLLILGFKDVYKSNSIKKENSFKAIQDYVKTGQGLLMTHDTLYRSPGQETSETTWEKYFSGYAAQPSAGFTNLGQGAPNKSSKAALVNKGILTGYPYQIDLNSDGSDKKIISVEQTHDQYFQLDLEDENVTPYYNMYGYSIDGPKIENTPEKIGRTLGDARNHFYIYSKGNVTYSGSGHTNLENSNASIDEKQLFSNTMYRAFIASNHKPEIRWSLKDGDTFLNSTDFSTSWQAIDYDLADKKLRTVMTIYNGDNEKAAILATHDVVIDNDGKFVVSPALSNIFKDKRGAFLVKIEATDRVGQPEERKAKVTEKRLIQVMDDPNPIKVKRSIRNYKTFLTGEKVLIDYKIEFPVVKNNVISRVTLNPVLEKLPKGLKISSITSSNNDVKISQTNDYEYKIEFTPVSYKQSLNSYTPSVAEIAWKIEVESTEEGEFYLERPEVSGAWSGSVLSNTLPIKILFDELPNIMYKKPKISIGPYNSIYESSSIDLSKKVNIMPIDRIDEFKNLAFEVLDAGASNAVIKDGKYLISDTPGVVQVRAVSEVFGQKVYSEPTNLIVLPIPTLERKEVVFVGQTKSFTIDLAGSKIIRQSDPQPEVTFQNDTFTITHLTKGTTKIDFILENDKKELQRLRYIIDSQFAFLGVGPPVTIEKGERYVRDIKFFSDESLKSEIQLTVMPKLVYKSLSDALTVEDKPQLTFTGNMGTPNNDAKIQVSYADSPNDLATLPVYVMEFPSTIQGKDMVLKIDEIKAPIITWNSQTVTETNYRLDIVSGKSFVKVEAVTNGVGIDKYKITGLSKGLAKIKLTSLSKTGSVLLKDNKEISNTFFVLVEEGSSVDTGDRY</sequence>
<feature type="chain" id="PRO_5006891967" evidence="1">
    <location>
        <begin position="30"/>
        <end position="1224"/>
    </location>
</feature>
<evidence type="ECO:0000313" key="2">
    <source>
        <dbReference type="EMBL" id="KSU50404.1"/>
    </source>
</evidence>
<comment type="caution">
    <text evidence="2">The sequence shown here is derived from an EMBL/GenBank/DDBJ whole genome shotgun (WGS) entry which is preliminary data.</text>
</comment>
<name>A0A0V8GJF8_9BACL</name>
<keyword evidence="1" id="KW-0732">Signal</keyword>
<dbReference type="OrthoDB" id="38701at2"/>
<evidence type="ECO:0000313" key="3">
    <source>
        <dbReference type="Proteomes" id="UP000053797"/>
    </source>
</evidence>
<dbReference type="AlphaFoldDB" id="A0A0V8GJF8"/>
<dbReference type="Proteomes" id="UP000053797">
    <property type="component" value="Unassembled WGS sequence"/>
</dbReference>
<reference evidence="2 3" key="1">
    <citation type="journal article" date="2015" name="Int. J. Syst. Evol. Microbiol.">
        <title>Exiguobacterium enclense sp. nov., isolated from sediment.</title>
        <authorList>
            <person name="Dastager S.G."/>
            <person name="Mawlankar R."/>
            <person name="Sonalkar V.V."/>
            <person name="Thorat M.N."/>
            <person name="Mual P."/>
            <person name="Verma A."/>
            <person name="Krishnamurthi S."/>
            <person name="Tang S.K."/>
            <person name="Li W.J."/>
        </authorList>
    </citation>
    <scope>NUCLEOTIDE SEQUENCE [LARGE SCALE GENOMIC DNA]</scope>
    <source>
        <strain evidence="2 3">NIO-1109</strain>
    </source>
</reference>
<dbReference type="EMBL" id="LNQL01000001">
    <property type="protein sequence ID" value="KSU50404.1"/>
    <property type="molecule type" value="Genomic_DNA"/>
</dbReference>